<dbReference type="InterPro" id="IPR017195">
    <property type="entry name" value="ABC_thiamin-permease_prd"/>
</dbReference>
<evidence type="ECO:0000256" key="1">
    <source>
        <dbReference type="SAM" id="Phobius"/>
    </source>
</evidence>
<sequence length="192" mass="20305">MNTRWRTVDIVVASILAVVFGVIFWAWGLLWNGPGEVLFGTFKPAAALIYGVWLLPAVLAPLIIQKPGAALYTEFIAATVSALLGTGWGITVLWYGLAQGLAGELGYAASGYKKFGLPQAAFASVLTGAAAAGLDLFYWYADWQVSWQVTYFGLVIASTIVIAGLGGLGLTRGLSSAGVLDRFPSGRSRELV</sequence>
<organism evidence="2 3">
    <name type="scientific">Allocatelliglobosispora scoriae</name>
    <dbReference type="NCBI Taxonomy" id="643052"/>
    <lineage>
        <taxon>Bacteria</taxon>
        <taxon>Bacillati</taxon>
        <taxon>Actinomycetota</taxon>
        <taxon>Actinomycetes</taxon>
        <taxon>Micromonosporales</taxon>
        <taxon>Micromonosporaceae</taxon>
        <taxon>Allocatelliglobosispora</taxon>
    </lineage>
</organism>
<keyword evidence="1" id="KW-0472">Membrane</keyword>
<evidence type="ECO:0000313" key="2">
    <source>
        <dbReference type="EMBL" id="MBB5869745.1"/>
    </source>
</evidence>
<keyword evidence="1" id="KW-0812">Transmembrane</keyword>
<feature type="transmembrane region" description="Helical" evidence="1">
    <location>
        <begin position="117"/>
        <end position="139"/>
    </location>
</feature>
<dbReference type="AlphaFoldDB" id="A0A841BPX8"/>
<dbReference type="Proteomes" id="UP000587527">
    <property type="component" value="Unassembled WGS sequence"/>
</dbReference>
<reference evidence="2 3" key="1">
    <citation type="submission" date="2020-08" db="EMBL/GenBank/DDBJ databases">
        <title>Sequencing the genomes of 1000 actinobacteria strains.</title>
        <authorList>
            <person name="Klenk H.-P."/>
        </authorList>
    </citation>
    <scope>NUCLEOTIDE SEQUENCE [LARGE SCALE GENOMIC DNA]</scope>
    <source>
        <strain evidence="2 3">DSM 45362</strain>
    </source>
</reference>
<evidence type="ECO:0000313" key="3">
    <source>
        <dbReference type="Proteomes" id="UP000587527"/>
    </source>
</evidence>
<gene>
    <name evidence="2" type="ORF">F4553_003124</name>
</gene>
<dbReference type="PIRSF" id="PIRSF037394">
    <property type="entry name" value="ABC_thiamine-permease_YkoE_prd"/>
    <property type="match status" value="1"/>
</dbReference>
<keyword evidence="1" id="KW-1133">Transmembrane helix</keyword>
<proteinExistence type="predicted"/>
<protein>
    <submittedName>
        <fullName evidence="2">Energy-coupling factor transport system substrate-specific component</fullName>
    </submittedName>
</protein>
<accession>A0A841BPX8</accession>
<feature type="transmembrane region" description="Helical" evidence="1">
    <location>
        <begin position="7"/>
        <end position="27"/>
    </location>
</feature>
<dbReference type="RefSeq" id="WP_184836585.1">
    <property type="nucleotide sequence ID" value="NZ_JACHMN010000002.1"/>
</dbReference>
<feature type="transmembrane region" description="Helical" evidence="1">
    <location>
        <begin position="47"/>
        <end position="64"/>
    </location>
</feature>
<dbReference type="EMBL" id="JACHMN010000002">
    <property type="protein sequence ID" value="MBB5869745.1"/>
    <property type="molecule type" value="Genomic_DNA"/>
</dbReference>
<dbReference type="Pfam" id="PF09819">
    <property type="entry name" value="ABC_cobalt"/>
    <property type="match status" value="1"/>
</dbReference>
<feature type="transmembrane region" description="Helical" evidence="1">
    <location>
        <begin position="76"/>
        <end position="97"/>
    </location>
</feature>
<comment type="caution">
    <text evidence="2">The sequence shown here is derived from an EMBL/GenBank/DDBJ whole genome shotgun (WGS) entry which is preliminary data.</text>
</comment>
<keyword evidence="3" id="KW-1185">Reference proteome</keyword>
<name>A0A841BPX8_9ACTN</name>
<feature type="transmembrane region" description="Helical" evidence="1">
    <location>
        <begin position="151"/>
        <end position="170"/>
    </location>
</feature>